<sequence length="112" mass="12590">MCGELRGLTKAVRCDPLLQGALWASPCVVRTFREMTGQMTRYDHYCIQSSCHLNHQNLYLHVSMAHTFTAPPRVITLHAEIHGCHLGNVLTRVSHLAHHTRASHEDLAILSP</sequence>
<dbReference type="AlphaFoldDB" id="A0A5B7GIX6"/>
<proteinExistence type="predicted"/>
<keyword evidence="2" id="KW-1185">Reference proteome</keyword>
<dbReference type="EMBL" id="VSRR010014420">
    <property type="protein sequence ID" value="MPC56998.1"/>
    <property type="molecule type" value="Genomic_DNA"/>
</dbReference>
<evidence type="ECO:0000313" key="1">
    <source>
        <dbReference type="EMBL" id="MPC56998.1"/>
    </source>
</evidence>
<accession>A0A5B7GIX6</accession>
<evidence type="ECO:0000313" key="2">
    <source>
        <dbReference type="Proteomes" id="UP000324222"/>
    </source>
</evidence>
<organism evidence="1 2">
    <name type="scientific">Portunus trituberculatus</name>
    <name type="common">Swimming crab</name>
    <name type="synonym">Neptunus trituberculatus</name>
    <dbReference type="NCBI Taxonomy" id="210409"/>
    <lineage>
        <taxon>Eukaryota</taxon>
        <taxon>Metazoa</taxon>
        <taxon>Ecdysozoa</taxon>
        <taxon>Arthropoda</taxon>
        <taxon>Crustacea</taxon>
        <taxon>Multicrustacea</taxon>
        <taxon>Malacostraca</taxon>
        <taxon>Eumalacostraca</taxon>
        <taxon>Eucarida</taxon>
        <taxon>Decapoda</taxon>
        <taxon>Pleocyemata</taxon>
        <taxon>Brachyura</taxon>
        <taxon>Eubrachyura</taxon>
        <taxon>Portunoidea</taxon>
        <taxon>Portunidae</taxon>
        <taxon>Portuninae</taxon>
        <taxon>Portunus</taxon>
    </lineage>
</organism>
<gene>
    <name evidence="1" type="ORF">E2C01_050966</name>
</gene>
<comment type="caution">
    <text evidence="1">The sequence shown here is derived from an EMBL/GenBank/DDBJ whole genome shotgun (WGS) entry which is preliminary data.</text>
</comment>
<reference evidence="1 2" key="1">
    <citation type="submission" date="2019-05" db="EMBL/GenBank/DDBJ databases">
        <title>Another draft genome of Portunus trituberculatus and its Hox gene families provides insights of decapod evolution.</title>
        <authorList>
            <person name="Jeong J.-H."/>
            <person name="Song I."/>
            <person name="Kim S."/>
            <person name="Choi T."/>
            <person name="Kim D."/>
            <person name="Ryu S."/>
            <person name="Kim W."/>
        </authorList>
    </citation>
    <scope>NUCLEOTIDE SEQUENCE [LARGE SCALE GENOMIC DNA]</scope>
    <source>
        <tissue evidence="1">Muscle</tissue>
    </source>
</reference>
<dbReference type="Proteomes" id="UP000324222">
    <property type="component" value="Unassembled WGS sequence"/>
</dbReference>
<protein>
    <submittedName>
        <fullName evidence="1">Uncharacterized protein</fullName>
    </submittedName>
</protein>
<name>A0A5B7GIX6_PORTR</name>